<dbReference type="Gene3D" id="1.10.3730.20">
    <property type="match status" value="1"/>
</dbReference>
<gene>
    <name evidence="3" type="ORF">SINC0208_LOCUS7489</name>
</gene>
<feature type="transmembrane region" description="Helical" evidence="1">
    <location>
        <begin position="20"/>
        <end position="41"/>
    </location>
</feature>
<dbReference type="InterPro" id="IPR037185">
    <property type="entry name" value="EmrE-like"/>
</dbReference>
<keyword evidence="1" id="KW-1133">Transmembrane helix</keyword>
<dbReference type="AlphaFoldDB" id="A0A7S3ILJ2"/>
<accession>A0A7S3ILJ2</accession>
<organism evidence="3">
    <name type="scientific">Strombidium inclinatum</name>
    <dbReference type="NCBI Taxonomy" id="197538"/>
    <lineage>
        <taxon>Eukaryota</taxon>
        <taxon>Sar</taxon>
        <taxon>Alveolata</taxon>
        <taxon>Ciliophora</taxon>
        <taxon>Intramacronucleata</taxon>
        <taxon>Spirotrichea</taxon>
        <taxon>Oligotrichia</taxon>
        <taxon>Strombidiidae</taxon>
        <taxon>Strombidium</taxon>
    </lineage>
</organism>
<dbReference type="InterPro" id="IPR000620">
    <property type="entry name" value="EamA_dom"/>
</dbReference>
<feature type="transmembrane region" description="Helical" evidence="1">
    <location>
        <begin position="62"/>
        <end position="92"/>
    </location>
</feature>
<evidence type="ECO:0000313" key="3">
    <source>
        <dbReference type="EMBL" id="CAE0326862.1"/>
    </source>
</evidence>
<name>A0A7S3ILJ2_9SPIT</name>
<protein>
    <recommendedName>
        <fullName evidence="2">EamA domain-containing protein</fullName>
    </recommendedName>
</protein>
<feature type="domain" description="EamA" evidence="2">
    <location>
        <begin position="28"/>
        <end position="91"/>
    </location>
</feature>
<keyword evidence="1" id="KW-0812">Transmembrane</keyword>
<proteinExistence type="predicted"/>
<dbReference type="EMBL" id="HBIH01018716">
    <property type="protein sequence ID" value="CAE0326862.1"/>
    <property type="molecule type" value="Transcribed_RNA"/>
</dbReference>
<dbReference type="SUPFAM" id="SSF103481">
    <property type="entry name" value="Multidrug resistance efflux transporter EmrE"/>
    <property type="match status" value="1"/>
</dbReference>
<reference evidence="3" key="1">
    <citation type="submission" date="2021-01" db="EMBL/GenBank/DDBJ databases">
        <authorList>
            <person name="Corre E."/>
            <person name="Pelletier E."/>
            <person name="Niang G."/>
            <person name="Scheremetjew M."/>
            <person name="Finn R."/>
            <person name="Kale V."/>
            <person name="Holt S."/>
            <person name="Cochrane G."/>
            <person name="Meng A."/>
            <person name="Brown T."/>
            <person name="Cohen L."/>
        </authorList>
    </citation>
    <scope>NUCLEOTIDE SEQUENCE</scope>
    <source>
        <strain evidence="3">S3</strain>
    </source>
</reference>
<dbReference type="GO" id="GO:0016020">
    <property type="term" value="C:membrane"/>
    <property type="evidence" value="ECO:0007669"/>
    <property type="project" value="InterPro"/>
</dbReference>
<sequence length="111" mass="12482">MLYLYIVEQNENQTFTLKYFVISNIQQLLAVIAVICLTYGVKYGKGGTVQAIEQVKSIFQTCWAAIFLGQIPIVSQWLGMLVGIAGIIIIVLQPRKDEEIEEKETPSNESK</sequence>
<evidence type="ECO:0000256" key="1">
    <source>
        <dbReference type="SAM" id="Phobius"/>
    </source>
</evidence>
<keyword evidence="1" id="KW-0472">Membrane</keyword>
<evidence type="ECO:0000259" key="2">
    <source>
        <dbReference type="Pfam" id="PF00892"/>
    </source>
</evidence>
<dbReference type="Pfam" id="PF00892">
    <property type="entry name" value="EamA"/>
    <property type="match status" value="1"/>
</dbReference>